<proteinExistence type="predicted"/>
<evidence type="ECO:0000256" key="1">
    <source>
        <dbReference type="SAM" id="Phobius"/>
    </source>
</evidence>
<keyword evidence="1" id="KW-0812">Transmembrane</keyword>
<dbReference type="InterPro" id="IPR004242">
    <property type="entry name" value="Transposase_21"/>
</dbReference>
<sequence length="948" mass="110805">MAEKAKCPRKSCPKCYTVFSDRHARRHLLECNVQFCESDVPQSDNENIPVSSVGNYTSDYQNDISDDEHEINYDCMNKFRNLSNISHNNLEDEDIESYFDRCEDNLNDSYSSDNYSDVEFDIDCHESIGVDQEHNSESDISQITYWFCKLLLLWQCIYYISDAAICFLLNILATFFKLLSVNSDVCSKVQNVFPKNMYQLSKLLKSNMLDFKQYVVCTNCYSLYEFEDCYHIVEGSKVSKKCSFIEFPNHRLPYLRKRCNQPLLMEIKSEPSKILAPYKIYCYKSIESSLSYFVKRQHFEDLCEQWRLRETREDIMYDIYDGKLWDDFNGKKYNFFTKEDNYGCILNVDWFQPYKHTHCSIGVMYIAFFNLPRDQRFRRENVLLVGVIPDMKTEPKTNTFVTPLVQELKKSWSDGFQLFSNKSPLILKCFKLALICVGCEIPASRKLCGFLGHAATSGCNKCKKKFPGTVGEKNYGGFDRLEWLSRDNESHRQECGFVNNATSKGDKENIERQFGTRYSALLDLDYFDPVRMTAIDPMHNLFLGTAKHMLSVWKTKKLLCDDDFKKKGDYLRNLLHLMGHLMQISTKIGPYCFLFYALTDLLPKEHLECWRKFVLACRRLCSMYISVGNAKVADRLLIDFCKKFEQLYGQDFVTPNMHLHGHLYDCIIDFGPVYSFWLFSFERENGILGSYKTNKKNIEAQLMRRFLKESFAREKEFQMDEKFMSLFNDMSNTTRERGTLNDVSVSLKPSILDMSSQYVPIKEVCWDLSDNIFVPKMKDAVLSDCEIRLLSQMYSTLYQYDFIVCPSVKVCKNLYLNGTLLGCKMSRSVRSSYITAYWCNNEGTIDTDNFDLSPHPGQIVQMYKHSIIVNGETKTHFLAKVNWYKNLPASVQHYYGKPIEMWSSELFVQEGPALFIPVHRIKCRFVHAKAKFNSRNVIIVAPRERHIL</sequence>
<dbReference type="OrthoDB" id="6127170at2759"/>
<dbReference type="Pfam" id="PF02992">
    <property type="entry name" value="Transposase_21"/>
    <property type="match status" value="1"/>
</dbReference>
<keyword evidence="3" id="KW-1185">Reference proteome</keyword>
<accession>A0A6J8DVI5</accession>
<organism evidence="2 3">
    <name type="scientific">Mytilus coruscus</name>
    <name type="common">Sea mussel</name>
    <dbReference type="NCBI Taxonomy" id="42192"/>
    <lineage>
        <taxon>Eukaryota</taxon>
        <taxon>Metazoa</taxon>
        <taxon>Spiralia</taxon>
        <taxon>Lophotrochozoa</taxon>
        <taxon>Mollusca</taxon>
        <taxon>Bivalvia</taxon>
        <taxon>Autobranchia</taxon>
        <taxon>Pteriomorphia</taxon>
        <taxon>Mytilida</taxon>
        <taxon>Mytiloidea</taxon>
        <taxon>Mytilidae</taxon>
        <taxon>Mytilinae</taxon>
        <taxon>Mytilus</taxon>
    </lineage>
</organism>
<dbReference type="EMBL" id="CACVKT020007930">
    <property type="protein sequence ID" value="CAC5411885.1"/>
    <property type="molecule type" value="Genomic_DNA"/>
</dbReference>
<dbReference type="AlphaFoldDB" id="A0A6J8DVI5"/>
<dbReference type="PANTHER" id="PTHR46579">
    <property type="entry name" value="F5/8 TYPE C DOMAIN-CONTAINING PROTEIN-RELATED"/>
    <property type="match status" value="1"/>
</dbReference>
<gene>
    <name evidence="2" type="ORF">MCOR_44924</name>
</gene>
<protein>
    <submittedName>
        <fullName evidence="2">Uncharacterized protein</fullName>
    </submittedName>
</protein>
<reference evidence="2 3" key="1">
    <citation type="submission" date="2020-06" db="EMBL/GenBank/DDBJ databases">
        <authorList>
            <person name="Li R."/>
            <person name="Bekaert M."/>
        </authorList>
    </citation>
    <scope>NUCLEOTIDE SEQUENCE [LARGE SCALE GENOMIC DNA]</scope>
    <source>
        <strain evidence="3">wild</strain>
    </source>
</reference>
<dbReference type="Proteomes" id="UP000507470">
    <property type="component" value="Unassembled WGS sequence"/>
</dbReference>
<keyword evidence="1" id="KW-0472">Membrane</keyword>
<evidence type="ECO:0000313" key="2">
    <source>
        <dbReference type="EMBL" id="CAC5411885.1"/>
    </source>
</evidence>
<keyword evidence="1" id="KW-1133">Transmembrane helix</keyword>
<feature type="transmembrane region" description="Helical" evidence="1">
    <location>
        <begin position="156"/>
        <end position="179"/>
    </location>
</feature>
<evidence type="ECO:0000313" key="3">
    <source>
        <dbReference type="Proteomes" id="UP000507470"/>
    </source>
</evidence>
<name>A0A6J8DVI5_MYTCO</name>
<dbReference type="PANTHER" id="PTHR46579:SF2">
    <property type="entry name" value="C2H2-TYPE DOMAIN-CONTAINING PROTEIN"/>
    <property type="match status" value="1"/>
</dbReference>